<dbReference type="Proteomes" id="UP000070544">
    <property type="component" value="Unassembled WGS sequence"/>
</dbReference>
<keyword evidence="7" id="KW-1185">Reference proteome</keyword>
<organism evidence="6 7">
    <name type="scientific">Gonapodya prolifera (strain JEL478)</name>
    <name type="common">Monoblepharis prolifera</name>
    <dbReference type="NCBI Taxonomy" id="1344416"/>
    <lineage>
        <taxon>Eukaryota</taxon>
        <taxon>Fungi</taxon>
        <taxon>Fungi incertae sedis</taxon>
        <taxon>Chytridiomycota</taxon>
        <taxon>Chytridiomycota incertae sedis</taxon>
        <taxon>Monoblepharidomycetes</taxon>
        <taxon>Monoblepharidales</taxon>
        <taxon>Gonapodyaceae</taxon>
        <taxon>Gonapodya</taxon>
    </lineage>
</organism>
<feature type="domain" description="Glycoside hydrolase family 5 C-terminal" evidence="5">
    <location>
        <begin position="703"/>
        <end position="781"/>
    </location>
</feature>
<evidence type="ECO:0000256" key="1">
    <source>
        <dbReference type="ARBA" id="ARBA00005641"/>
    </source>
</evidence>
<dbReference type="InterPro" id="IPR052066">
    <property type="entry name" value="Glycosphingolipid_Hydrolases"/>
</dbReference>
<dbReference type="Pfam" id="PF18564">
    <property type="entry name" value="Glyco_hydro_5_C"/>
    <property type="match status" value="1"/>
</dbReference>
<name>A0A139ATB1_GONPJ</name>
<evidence type="ECO:0000256" key="3">
    <source>
        <dbReference type="ARBA" id="ARBA00023295"/>
    </source>
</evidence>
<evidence type="ECO:0000313" key="6">
    <source>
        <dbReference type="EMBL" id="KXS19803.1"/>
    </source>
</evidence>
<dbReference type="PANTHER" id="PTHR31308:SF5">
    <property type="entry name" value="ERGOSTERYL-BETA-GLUCOSIDASE"/>
    <property type="match status" value="1"/>
</dbReference>
<dbReference type="SUPFAM" id="SSF51445">
    <property type="entry name" value="(Trans)glycosidases"/>
    <property type="match status" value="1"/>
</dbReference>
<dbReference type="PANTHER" id="PTHR31308">
    <property type="match status" value="1"/>
</dbReference>
<dbReference type="InterPro" id="IPR017853">
    <property type="entry name" value="GH"/>
</dbReference>
<keyword evidence="3" id="KW-0326">Glycosidase</keyword>
<gene>
    <name evidence="6" type="ORF">M427DRAFT_108598</name>
</gene>
<reference evidence="6 7" key="1">
    <citation type="journal article" date="2015" name="Genome Biol. Evol.">
        <title>Phylogenomic analyses indicate that early fungi evolved digesting cell walls of algal ancestors of land plants.</title>
        <authorList>
            <person name="Chang Y."/>
            <person name="Wang S."/>
            <person name="Sekimoto S."/>
            <person name="Aerts A.L."/>
            <person name="Choi C."/>
            <person name="Clum A."/>
            <person name="LaButti K.M."/>
            <person name="Lindquist E.A."/>
            <person name="Yee Ngan C."/>
            <person name="Ohm R.A."/>
            <person name="Salamov A.A."/>
            <person name="Grigoriev I.V."/>
            <person name="Spatafora J.W."/>
            <person name="Berbee M.L."/>
        </authorList>
    </citation>
    <scope>NUCLEOTIDE SEQUENCE [LARGE SCALE GENOMIC DNA]</scope>
    <source>
        <strain evidence="6 7">JEL478</strain>
    </source>
</reference>
<feature type="domain" description="Glycoside hydrolase family 5" evidence="4">
    <location>
        <begin position="62"/>
        <end position="126"/>
    </location>
</feature>
<evidence type="ECO:0000259" key="4">
    <source>
        <dbReference type="Pfam" id="PF00150"/>
    </source>
</evidence>
<evidence type="ECO:0000256" key="2">
    <source>
        <dbReference type="ARBA" id="ARBA00022801"/>
    </source>
</evidence>
<protein>
    <submittedName>
        <fullName evidence="6">Glycoside hydrolase family 5 protein</fullName>
    </submittedName>
</protein>
<dbReference type="OMA" id="AACRYFA"/>
<dbReference type="OrthoDB" id="9971853at2759"/>
<dbReference type="InterPro" id="IPR041036">
    <property type="entry name" value="GH5_C"/>
</dbReference>
<sequence length="866" mass="94949">MPLATNGRWFRDENGRALLLRGVNLSGNAKLPLSPHVPSHVSEGFFDAETVSFVGRPFPLAEADAHFIRLKRWGFNFLRFNVTWEALEHAGPGSVDHDFIAYVVQVLLKAKQHGFKCFIDPHQDVWSRFTGGSGAPYWTLTAAGLVPPRFATTEAAIVHNTWNGGGRSDFPRMIWPTNHGKLACATMFTLFFGGSVYAPRLLTTSPTSLPNFHPSPLFPTSTLSPSSAPPTPLVSIQDALQHHFMSAFFHLHAALVAAGLTPDTVLGIDTLNEPHFGFIGLPLVSALDPRLDTRNGNTPTALEAMALGEGIATDVDLWALGPVGFFKKGRTRVDPGGASCWTGEPRVGGGGAGCVWKDHGVWERAESAPGYRVVKDDYFATDPRTGEAAQFVRDFWMPFVRAFGHGVRQIDSMAVIFVEPPVNTPPSVWERDEFRPGEAVKDGAGALEVDEKGVVTPAAAWRFKKTEGRVEDLGEATKDERICFAPHWYDDVTLVFKEWNGRFTIDYLNYVRGKYSFLGAVRLGETAKRRMFGDVMDTLREEGHEHIGMHPTTIGEFGVPFDLDQGMSYRTPYPHDYRAQTSAIDYNLSGLERALVDYALWNYCGDNTHTWGDGWNGEDLSVFCADERAEGVDRVVKSKAREGGAAPIGETTTGVIALRRDIRKRLLESAGSAAAVTGEHAGLSLDDLDALDLGGRGLDALIRPYPICTPGDLVSLSFYPKTRVFRFSFSHATPPPAPLRLAGRTEADAMAAEIFMPRWQYPDKRDVNVQVSAGKWEWVEEAEPGEVDGMPSWDEMASEWKVGRNRKTAPRFRCSAGGVRKVVWRCGCWGGTGGGMKEGGQKNVTHEMLVTVGAGGSPRESACCIS</sequence>
<dbReference type="GO" id="GO:0050295">
    <property type="term" value="F:steryl-beta-glucosidase activity"/>
    <property type="evidence" value="ECO:0007669"/>
    <property type="project" value="TreeGrafter"/>
</dbReference>
<evidence type="ECO:0000313" key="7">
    <source>
        <dbReference type="Proteomes" id="UP000070544"/>
    </source>
</evidence>
<proteinExistence type="inferred from homology"/>
<dbReference type="Gene3D" id="3.20.20.80">
    <property type="entry name" value="Glycosidases"/>
    <property type="match status" value="2"/>
</dbReference>
<evidence type="ECO:0000259" key="5">
    <source>
        <dbReference type="Pfam" id="PF18564"/>
    </source>
</evidence>
<dbReference type="InterPro" id="IPR001547">
    <property type="entry name" value="Glyco_hydro_5"/>
</dbReference>
<dbReference type="EMBL" id="KQ965737">
    <property type="protein sequence ID" value="KXS19803.1"/>
    <property type="molecule type" value="Genomic_DNA"/>
</dbReference>
<dbReference type="Pfam" id="PF00150">
    <property type="entry name" value="Cellulase"/>
    <property type="match status" value="1"/>
</dbReference>
<dbReference type="GO" id="GO:1904462">
    <property type="term" value="P:ergosteryl 3-beta-D-glucoside catabolic process"/>
    <property type="evidence" value="ECO:0007669"/>
    <property type="project" value="TreeGrafter"/>
</dbReference>
<comment type="similarity">
    <text evidence="1">Belongs to the glycosyl hydrolase 5 (cellulase A) family.</text>
</comment>
<dbReference type="InterPro" id="IPR013780">
    <property type="entry name" value="Glyco_hydro_b"/>
</dbReference>
<accession>A0A139ATB1</accession>
<keyword evidence="2 6" id="KW-0378">Hydrolase</keyword>
<dbReference type="Gene3D" id="2.60.40.1180">
    <property type="entry name" value="Golgi alpha-mannosidase II"/>
    <property type="match status" value="1"/>
</dbReference>
<dbReference type="GO" id="GO:0000272">
    <property type="term" value="P:polysaccharide catabolic process"/>
    <property type="evidence" value="ECO:0007669"/>
    <property type="project" value="InterPro"/>
</dbReference>
<dbReference type="STRING" id="1344416.A0A139ATB1"/>
<dbReference type="AlphaFoldDB" id="A0A139ATB1"/>